<evidence type="ECO:0000259" key="1">
    <source>
        <dbReference type="PROSITE" id="PS51186"/>
    </source>
</evidence>
<dbReference type="RefSeq" id="WP_197354250.1">
    <property type="nucleotide sequence ID" value="NZ_CP048882.1"/>
</dbReference>
<gene>
    <name evidence="2" type="ORF">G4Z16_08295</name>
</gene>
<dbReference type="Gene3D" id="3.40.630.30">
    <property type="match status" value="1"/>
</dbReference>
<dbReference type="InterPro" id="IPR000182">
    <property type="entry name" value="GNAT_dom"/>
</dbReference>
<dbReference type="PROSITE" id="PS51186">
    <property type="entry name" value="GNAT"/>
    <property type="match status" value="1"/>
</dbReference>
<organism evidence="2 3">
    <name type="scientific">Streptomyces bathyalis</name>
    <dbReference type="NCBI Taxonomy" id="2710756"/>
    <lineage>
        <taxon>Bacteria</taxon>
        <taxon>Bacillati</taxon>
        <taxon>Actinomycetota</taxon>
        <taxon>Actinomycetes</taxon>
        <taxon>Kitasatosporales</taxon>
        <taxon>Streptomycetaceae</taxon>
        <taxon>Streptomyces</taxon>
    </lineage>
</organism>
<dbReference type="EMBL" id="CP048882">
    <property type="protein sequence ID" value="QPP10520.1"/>
    <property type="molecule type" value="Genomic_DNA"/>
</dbReference>
<evidence type="ECO:0000313" key="3">
    <source>
        <dbReference type="Proteomes" id="UP000595046"/>
    </source>
</evidence>
<protein>
    <submittedName>
        <fullName evidence="2">GNAT family N-acetyltransferase</fullName>
    </submittedName>
</protein>
<keyword evidence="2" id="KW-0808">Transferase</keyword>
<dbReference type="AlphaFoldDB" id="A0A7T1TCR4"/>
<dbReference type="SUPFAM" id="SSF55729">
    <property type="entry name" value="Acyl-CoA N-acyltransferases (Nat)"/>
    <property type="match status" value="1"/>
</dbReference>
<accession>A0A7T1TCR4</accession>
<keyword evidence="3" id="KW-1185">Reference proteome</keyword>
<name>A0A7T1TCR4_9ACTN</name>
<evidence type="ECO:0000313" key="2">
    <source>
        <dbReference type="EMBL" id="QPP10520.1"/>
    </source>
</evidence>
<dbReference type="Proteomes" id="UP000595046">
    <property type="component" value="Chromosome"/>
</dbReference>
<reference evidence="3" key="1">
    <citation type="submission" date="2020-02" db="EMBL/GenBank/DDBJ databases">
        <title>Streptomyces sp. ASO4wet.</title>
        <authorList>
            <person name="Risdian C."/>
            <person name="Landwehr W."/>
            <person name="Schupp P."/>
            <person name="Wink J."/>
        </authorList>
    </citation>
    <scope>NUCLEOTIDE SEQUENCE [LARGE SCALE GENOMIC DNA]</scope>
    <source>
        <strain evidence="3">ASO4wet</strain>
    </source>
</reference>
<dbReference type="InterPro" id="IPR016181">
    <property type="entry name" value="Acyl_CoA_acyltransferase"/>
</dbReference>
<dbReference type="KEGG" id="sbat:G4Z16_08295"/>
<sequence>MRGAPAEPAIGVTYEQDGPLVRAVGGFRAFVFGPRDSGLRGADLDRLIARQRDRFAAREETAEWRIHAHDEPRDLPERLRAAGFVPGDGKTVLVGASAELATEPPAPEGVVIRRVTDAGDMRRIAAVEASVWDMDLSWLARFLAERIAASPDGTAVLVAEAGEAGGQVVAAGWMIFQAGRGFAGLRGGTTLPEWRGRGVYRALVAERARIAAARRLPYLQVDASDDSLPILRRLGFRTVTTVTPYVWRPARG</sequence>
<feature type="domain" description="N-acetyltransferase" evidence="1">
    <location>
        <begin position="110"/>
        <end position="252"/>
    </location>
</feature>
<proteinExistence type="predicted"/>
<dbReference type="GO" id="GO:0016747">
    <property type="term" value="F:acyltransferase activity, transferring groups other than amino-acyl groups"/>
    <property type="evidence" value="ECO:0007669"/>
    <property type="project" value="InterPro"/>
</dbReference>